<dbReference type="STRING" id="269621.A0A238FAP1"/>
<keyword evidence="3 5" id="KW-1133">Transmembrane helix</keyword>
<name>A0A238FAP1_9BASI</name>
<feature type="transmembrane region" description="Helical" evidence="5">
    <location>
        <begin position="16"/>
        <end position="37"/>
    </location>
</feature>
<evidence type="ECO:0000313" key="7">
    <source>
        <dbReference type="Proteomes" id="UP000198372"/>
    </source>
</evidence>
<dbReference type="GO" id="GO:0016020">
    <property type="term" value="C:membrane"/>
    <property type="evidence" value="ECO:0007669"/>
    <property type="project" value="UniProtKB-SubCell"/>
</dbReference>
<feature type="transmembrane region" description="Helical" evidence="5">
    <location>
        <begin position="124"/>
        <end position="146"/>
    </location>
</feature>
<gene>
    <name evidence="6" type="ORF">BQ2448_1243</name>
</gene>
<evidence type="ECO:0000256" key="3">
    <source>
        <dbReference type="ARBA" id="ARBA00022989"/>
    </source>
</evidence>
<dbReference type="AlphaFoldDB" id="A0A238FAP1"/>
<evidence type="ECO:0000256" key="4">
    <source>
        <dbReference type="ARBA" id="ARBA00023136"/>
    </source>
</evidence>
<proteinExistence type="predicted"/>
<evidence type="ECO:0000256" key="1">
    <source>
        <dbReference type="ARBA" id="ARBA00004370"/>
    </source>
</evidence>
<dbReference type="GO" id="GO:0022857">
    <property type="term" value="F:transmembrane transporter activity"/>
    <property type="evidence" value="ECO:0007669"/>
    <property type="project" value="InterPro"/>
</dbReference>
<evidence type="ECO:0000256" key="5">
    <source>
        <dbReference type="SAM" id="Phobius"/>
    </source>
</evidence>
<organism evidence="6 7">
    <name type="scientific">Microbotryum intermedium</name>
    <dbReference type="NCBI Taxonomy" id="269621"/>
    <lineage>
        <taxon>Eukaryota</taxon>
        <taxon>Fungi</taxon>
        <taxon>Dikarya</taxon>
        <taxon>Basidiomycota</taxon>
        <taxon>Pucciniomycotina</taxon>
        <taxon>Microbotryomycetes</taxon>
        <taxon>Microbotryales</taxon>
        <taxon>Microbotryaceae</taxon>
        <taxon>Microbotryum</taxon>
    </lineage>
</organism>
<evidence type="ECO:0000256" key="2">
    <source>
        <dbReference type="ARBA" id="ARBA00022692"/>
    </source>
</evidence>
<evidence type="ECO:0000313" key="6">
    <source>
        <dbReference type="EMBL" id="SCV69849.1"/>
    </source>
</evidence>
<keyword evidence="2 5" id="KW-0812">Transmembrane</keyword>
<dbReference type="InterPro" id="IPR005828">
    <property type="entry name" value="MFS_sugar_transport-like"/>
</dbReference>
<dbReference type="OrthoDB" id="6612291at2759"/>
<dbReference type="InterPro" id="IPR036259">
    <property type="entry name" value="MFS_trans_sf"/>
</dbReference>
<keyword evidence="4 5" id="KW-0472">Membrane</keyword>
<dbReference type="Gene3D" id="1.20.1250.20">
    <property type="entry name" value="MFS general substrate transporter like domains"/>
    <property type="match status" value="1"/>
</dbReference>
<keyword evidence="7" id="KW-1185">Reference proteome</keyword>
<sequence>MLLRSPREAAKVKTEFIWAASLGVGLFFFPESSLWLLQRNPGEEHSLALILADGFRKGKGNNGFRTWSHIALQTLQQLTGINFVFYYCTAFIQSHGIENAFTITAPSPPTCRQRLAAFAGQPGFIVFVCIYITHFVATAGGGRVCLRPSM</sequence>
<comment type="subcellular location">
    <subcellularLocation>
        <location evidence="1">Membrane</location>
    </subcellularLocation>
</comment>
<reference evidence="7" key="1">
    <citation type="submission" date="2016-09" db="EMBL/GenBank/DDBJ databases">
        <authorList>
            <person name="Jeantristanb JTB J.-T."/>
            <person name="Ricardo R."/>
        </authorList>
    </citation>
    <scope>NUCLEOTIDE SEQUENCE [LARGE SCALE GENOMIC DNA]</scope>
</reference>
<dbReference type="EMBL" id="FMSP01000005">
    <property type="protein sequence ID" value="SCV69849.1"/>
    <property type="molecule type" value="Genomic_DNA"/>
</dbReference>
<dbReference type="Pfam" id="PF00083">
    <property type="entry name" value="Sugar_tr"/>
    <property type="match status" value="1"/>
</dbReference>
<protein>
    <submittedName>
        <fullName evidence="6">BQ2448_1243 protein</fullName>
    </submittedName>
</protein>
<accession>A0A238FAP1</accession>
<dbReference type="Proteomes" id="UP000198372">
    <property type="component" value="Unassembled WGS sequence"/>
</dbReference>